<protein>
    <submittedName>
        <fullName evidence="3">Uncharacterized protein</fullName>
    </submittedName>
</protein>
<dbReference type="eggNOG" id="ENOG5030NXZ">
    <property type="taxonomic scope" value="Bacteria"/>
</dbReference>
<feature type="transmembrane region" description="Helical" evidence="2">
    <location>
        <begin position="60"/>
        <end position="91"/>
    </location>
</feature>
<keyword evidence="2" id="KW-0472">Membrane</keyword>
<evidence type="ECO:0000313" key="3">
    <source>
        <dbReference type="EMBL" id="AFC84544.1"/>
    </source>
</evidence>
<sequence length="155" mass="16753">MASTEGPGPERAPPGPDASEAKPAWWEDVVRLGQAYKHLFAAQLELLTAELGLVRTAVHWLLAMALLATISGVGLGLTLLGVLGVLLAQWLGSPLRALLVLSLLQALALGGAVMLFLRCMHWMSLPQSRGEWQALIRDTLRKTKRRIDSDGEEAP</sequence>
<dbReference type="Proteomes" id="UP000005234">
    <property type="component" value="Chromosome"/>
</dbReference>
<dbReference type="STRING" id="767434.Fraau_0033"/>
<evidence type="ECO:0000313" key="4">
    <source>
        <dbReference type="Proteomes" id="UP000005234"/>
    </source>
</evidence>
<accession>H8KZ53</accession>
<dbReference type="KEGG" id="fau:Fraau_0033"/>
<dbReference type="HOGENOM" id="CLU_1701465_0_0_6"/>
<feature type="transmembrane region" description="Helical" evidence="2">
    <location>
        <begin position="97"/>
        <end position="117"/>
    </location>
</feature>
<organism evidence="3 4">
    <name type="scientific">Frateuria aurantia (strain ATCC 33424 / DSM 6220 / KCTC 2777 / LMG 1558 / NBRC 3245 / NCIMB 13370)</name>
    <name type="common">Acetobacter aurantius</name>
    <dbReference type="NCBI Taxonomy" id="767434"/>
    <lineage>
        <taxon>Bacteria</taxon>
        <taxon>Pseudomonadati</taxon>
        <taxon>Pseudomonadota</taxon>
        <taxon>Gammaproteobacteria</taxon>
        <taxon>Lysobacterales</taxon>
        <taxon>Rhodanobacteraceae</taxon>
        <taxon>Frateuria</taxon>
    </lineage>
</organism>
<name>H8KZ53_FRAAD</name>
<dbReference type="AlphaFoldDB" id="H8KZ53"/>
<keyword evidence="2" id="KW-1133">Transmembrane helix</keyword>
<dbReference type="EMBL" id="CP003350">
    <property type="protein sequence ID" value="AFC84544.1"/>
    <property type="molecule type" value="Genomic_DNA"/>
</dbReference>
<keyword evidence="2" id="KW-0812">Transmembrane</keyword>
<dbReference type="RefSeq" id="WP_014401550.1">
    <property type="nucleotide sequence ID" value="NC_017033.1"/>
</dbReference>
<evidence type="ECO:0000256" key="2">
    <source>
        <dbReference type="SAM" id="Phobius"/>
    </source>
</evidence>
<evidence type="ECO:0000256" key="1">
    <source>
        <dbReference type="SAM" id="MobiDB-lite"/>
    </source>
</evidence>
<feature type="region of interest" description="Disordered" evidence="1">
    <location>
        <begin position="1"/>
        <end position="20"/>
    </location>
</feature>
<keyword evidence="4" id="KW-1185">Reference proteome</keyword>
<gene>
    <name evidence="3" type="ordered locus">Fraau_0033</name>
</gene>
<proteinExistence type="predicted"/>
<reference evidence="3" key="1">
    <citation type="submission" date="2012-02" db="EMBL/GenBank/DDBJ databases">
        <title>The complete genome of Frateuria aurantia DSM 6220.</title>
        <authorList>
            <consortium name="US DOE Joint Genome Institute (JGI-PGF)"/>
            <person name="Lucas S."/>
            <person name="Copeland A."/>
            <person name="Lapidus A."/>
            <person name="Glavina del Rio T."/>
            <person name="Dalin E."/>
            <person name="Tice H."/>
            <person name="Bruce D."/>
            <person name="Goodwin L."/>
            <person name="Pitluck S."/>
            <person name="Peters L."/>
            <person name="Ovchinnikova G."/>
            <person name="Teshima H."/>
            <person name="Kyrpides N."/>
            <person name="Mavromatis K."/>
            <person name="Ivanova N."/>
            <person name="Brettin T."/>
            <person name="Detter J.C."/>
            <person name="Han C."/>
            <person name="Larimer F."/>
            <person name="Land M."/>
            <person name="Hauser L."/>
            <person name="Markowitz V."/>
            <person name="Cheng J.-F."/>
            <person name="Hugenholtz P."/>
            <person name="Woyke T."/>
            <person name="Wu D."/>
            <person name="Brambilla E."/>
            <person name="Klenk H.-P."/>
            <person name="Eisen J.A."/>
        </authorList>
    </citation>
    <scope>NUCLEOTIDE SEQUENCE</scope>
    <source>
        <strain evidence="3">DSM 6220</strain>
    </source>
</reference>